<keyword evidence="8" id="KW-0347">Helicase</keyword>
<comment type="subcellular location">
    <subcellularLocation>
        <location evidence="2">Cytoplasm</location>
    </subcellularLocation>
    <subcellularLocation>
        <location evidence="1">Nucleus</location>
    </subcellularLocation>
</comment>
<dbReference type="InterPro" id="IPR027417">
    <property type="entry name" value="P-loop_NTPase"/>
</dbReference>
<accession>A0A2U1IXG0</accession>
<evidence type="ECO:0000259" key="14">
    <source>
        <dbReference type="Pfam" id="PF21138"/>
    </source>
</evidence>
<dbReference type="InterPro" id="IPR048761">
    <property type="entry name" value="SMUBP-2_HCS1_1B"/>
</dbReference>
<evidence type="ECO:0000256" key="9">
    <source>
        <dbReference type="ARBA" id="ARBA00022840"/>
    </source>
</evidence>
<keyword evidence="9" id="KW-0067">ATP-binding</keyword>
<evidence type="ECO:0000256" key="7">
    <source>
        <dbReference type="ARBA" id="ARBA00022801"/>
    </source>
</evidence>
<dbReference type="GO" id="GO:0043139">
    <property type="term" value="F:5'-3' DNA helicase activity"/>
    <property type="evidence" value="ECO:0007669"/>
    <property type="project" value="TreeGrafter"/>
</dbReference>
<feature type="transmembrane region" description="Helical" evidence="11">
    <location>
        <begin position="46"/>
        <end position="69"/>
    </location>
</feature>
<feature type="domain" description="DNA2/NAM7 helicase-like C-terminal" evidence="13">
    <location>
        <begin position="476"/>
        <end position="643"/>
    </location>
</feature>
<evidence type="ECO:0000256" key="2">
    <source>
        <dbReference type="ARBA" id="ARBA00004496"/>
    </source>
</evidence>
<dbReference type="PANTHER" id="PTHR43788:SF8">
    <property type="entry name" value="DNA-BINDING PROTEIN SMUBP-2"/>
    <property type="match status" value="1"/>
</dbReference>
<evidence type="ECO:0000256" key="3">
    <source>
        <dbReference type="ARBA" id="ARBA00007913"/>
    </source>
</evidence>
<dbReference type="EMBL" id="MBFU01000818">
    <property type="protein sequence ID" value="PVZ97499.1"/>
    <property type="molecule type" value="Genomic_DNA"/>
</dbReference>
<evidence type="ECO:0000259" key="13">
    <source>
        <dbReference type="Pfam" id="PF13087"/>
    </source>
</evidence>
<feature type="domain" description="Helicase SMUBP-2/HCS1 1B" evidence="14">
    <location>
        <begin position="107"/>
        <end position="175"/>
    </location>
</feature>
<dbReference type="Gene3D" id="3.40.50.300">
    <property type="entry name" value="P-loop containing nucleotide triphosphate hydrolases"/>
    <property type="match status" value="3"/>
</dbReference>
<keyword evidence="6" id="KW-0547">Nucleotide-binding</keyword>
<dbReference type="Proteomes" id="UP000245591">
    <property type="component" value="Unassembled WGS sequence"/>
</dbReference>
<evidence type="ECO:0000313" key="15">
    <source>
        <dbReference type="EMBL" id="PVZ97499.1"/>
    </source>
</evidence>
<comment type="caution">
    <text evidence="15">The sequence shown here is derived from an EMBL/GenBank/DDBJ whole genome shotgun (WGS) entry which is preliminary data.</text>
</comment>
<dbReference type="PANTHER" id="PTHR43788">
    <property type="entry name" value="DNA2/NAM7 HELICASE FAMILY MEMBER"/>
    <property type="match status" value="1"/>
</dbReference>
<dbReference type="GO" id="GO:0005634">
    <property type="term" value="C:nucleus"/>
    <property type="evidence" value="ECO:0007669"/>
    <property type="project" value="UniProtKB-SubCell"/>
</dbReference>
<evidence type="ECO:0000256" key="10">
    <source>
        <dbReference type="ARBA" id="ARBA00023242"/>
    </source>
</evidence>
<keyword evidence="11" id="KW-0812">Transmembrane</keyword>
<dbReference type="InterPro" id="IPR041677">
    <property type="entry name" value="DNA2/NAM7_AAA_11"/>
</dbReference>
<keyword evidence="5" id="KW-0963">Cytoplasm</keyword>
<keyword evidence="7" id="KW-0378">Hydrolase</keyword>
<dbReference type="GO" id="GO:0005524">
    <property type="term" value="F:ATP binding"/>
    <property type="evidence" value="ECO:0007669"/>
    <property type="project" value="UniProtKB-KW"/>
</dbReference>
<comment type="similarity">
    <text evidence="3">Belongs to the DNA2/NAM7 helicase family.</text>
</comment>
<dbReference type="GO" id="GO:0003723">
    <property type="term" value="F:RNA binding"/>
    <property type="evidence" value="ECO:0007669"/>
    <property type="project" value="InterPro"/>
</dbReference>
<evidence type="ECO:0000256" key="6">
    <source>
        <dbReference type="ARBA" id="ARBA00022741"/>
    </source>
</evidence>
<dbReference type="Pfam" id="PF13087">
    <property type="entry name" value="AAA_12"/>
    <property type="match status" value="1"/>
</dbReference>
<evidence type="ECO:0000256" key="11">
    <source>
        <dbReference type="SAM" id="Phobius"/>
    </source>
</evidence>
<dbReference type="Pfam" id="PF21138">
    <property type="entry name" value="SMUBP-2_HCS1_1B"/>
    <property type="match status" value="1"/>
</dbReference>
<dbReference type="GO" id="GO:0005737">
    <property type="term" value="C:cytoplasm"/>
    <property type="evidence" value="ECO:0007669"/>
    <property type="project" value="UniProtKB-SubCell"/>
</dbReference>
<evidence type="ECO:0000256" key="4">
    <source>
        <dbReference type="ARBA" id="ARBA00012551"/>
    </source>
</evidence>
<dbReference type="EC" id="3.6.4.12" evidence="4"/>
<evidence type="ECO:0000256" key="8">
    <source>
        <dbReference type="ARBA" id="ARBA00022806"/>
    </source>
</evidence>
<sequence length="657" mass="74394">MFKNVRRWSDRTEVCSLEKGNNADKESTTTKDVGRFGDTAPKSKSAILFFSLTIVIGVSVITALIVAAIDRIQFALKKNIEAERPSMPKSKPRRKTSFKNRILEKFLYGDTLRSKLEAFVNSNKLPQNQFKTGDIVGIQGKSDNEKLKEDKDEKLSGIVLRSNEYKISISTENEIPSDWRDTCTIVKLANEVAYKRMIQALKKLLLKVEKNNGLSIEPLERVLLGQSLPSFNFTDKSKILVGDNDGFFSTNLNQSQMDAVKFALSAEEVALIHGPPDNIAEKLIEDSVRCVRVGHPARLLPSVLEHSLDYICRYSDYGKIVADIRNELDENLAKLKKTKLRSEKTKIYNEIKLLRKDLRQREAKVINNVFESIPIILTTLNSSASRKLEKIEFDVVVIDEAGQALEAECWIASLKGKKLILAGDHLQLPPTIKSQIIDNEKQDYRKELLKIGISGSDEKQKKSKKIEDFCSSTLYMTLFERMMLMYGSSISKMLTTQYRMNEEIMEFSSKHLYENKLIAHESVKSHLLSEIEGIESNDETMVPLVFIDTVSGYDYMESTESADLFEGKSKRSLIMDTNSKYNTGEADLVIEHVKLLIEAGVPQSDIAVISPYNAQVHSIRISLAKEYPEVEVGSVDGFQGREKGKRQYIYTYFVHSS</sequence>
<dbReference type="CDD" id="cd18808">
    <property type="entry name" value="SF1_C_Upf1"/>
    <property type="match status" value="1"/>
</dbReference>
<name>A0A2U1IXG0_SMIAN</name>
<keyword evidence="10" id="KW-0539">Nucleus</keyword>
<evidence type="ECO:0000256" key="1">
    <source>
        <dbReference type="ARBA" id="ARBA00004123"/>
    </source>
</evidence>
<reference evidence="15 16" key="1">
    <citation type="journal article" date="2018" name="MBio">
        <title>Comparative Genomics Reveals the Core Gene Toolbox for the Fungus-Insect Symbiosis.</title>
        <authorList>
            <person name="Wang Y."/>
            <person name="Stata M."/>
            <person name="Wang W."/>
            <person name="Stajich J.E."/>
            <person name="White M.M."/>
            <person name="Moncalvo J.M."/>
        </authorList>
    </citation>
    <scope>NUCLEOTIDE SEQUENCE [LARGE SCALE GENOMIC DNA]</scope>
    <source>
        <strain evidence="15 16">AUS-126-30</strain>
    </source>
</reference>
<gene>
    <name evidence="15" type="ORF">BB558_006541</name>
</gene>
<dbReference type="InterPro" id="IPR041679">
    <property type="entry name" value="DNA2/NAM7-like_C"/>
</dbReference>
<feature type="domain" description="DNA2/NAM7 helicase helicase" evidence="12">
    <location>
        <begin position="277"/>
        <end position="435"/>
    </location>
</feature>
<protein>
    <recommendedName>
        <fullName evidence="4">DNA helicase</fullName>
        <ecNumber evidence="4">3.6.4.12</ecNumber>
    </recommendedName>
</protein>
<keyword evidence="11" id="KW-1133">Transmembrane helix</keyword>
<dbReference type="GO" id="GO:0016787">
    <property type="term" value="F:hydrolase activity"/>
    <property type="evidence" value="ECO:0007669"/>
    <property type="project" value="UniProtKB-KW"/>
</dbReference>
<proteinExistence type="inferred from homology"/>
<evidence type="ECO:0000259" key="12">
    <source>
        <dbReference type="Pfam" id="PF13086"/>
    </source>
</evidence>
<dbReference type="InterPro" id="IPR050534">
    <property type="entry name" value="Coronavir_polyprotein_1ab"/>
</dbReference>
<dbReference type="SUPFAM" id="SSF52540">
    <property type="entry name" value="P-loop containing nucleoside triphosphate hydrolases"/>
    <property type="match status" value="1"/>
</dbReference>
<keyword evidence="16" id="KW-1185">Reference proteome</keyword>
<evidence type="ECO:0000313" key="16">
    <source>
        <dbReference type="Proteomes" id="UP000245591"/>
    </source>
</evidence>
<dbReference type="AlphaFoldDB" id="A0A2U1IXG0"/>
<dbReference type="Pfam" id="PF13086">
    <property type="entry name" value="AAA_11"/>
    <property type="match status" value="1"/>
</dbReference>
<organism evidence="15 16">
    <name type="scientific">Smittium angustum</name>
    <dbReference type="NCBI Taxonomy" id="133377"/>
    <lineage>
        <taxon>Eukaryota</taxon>
        <taxon>Fungi</taxon>
        <taxon>Fungi incertae sedis</taxon>
        <taxon>Zoopagomycota</taxon>
        <taxon>Kickxellomycotina</taxon>
        <taxon>Harpellomycetes</taxon>
        <taxon>Harpellales</taxon>
        <taxon>Legeriomycetaceae</taxon>
        <taxon>Smittium</taxon>
    </lineage>
</organism>
<keyword evidence="11" id="KW-0472">Membrane</keyword>
<dbReference type="InterPro" id="IPR047187">
    <property type="entry name" value="SF1_C_Upf1"/>
</dbReference>
<evidence type="ECO:0000256" key="5">
    <source>
        <dbReference type="ARBA" id="ARBA00022490"/>
    </source>
</evidence>